<reference evidence="2" key="1">
    <citation type="submission" date="2016-10" db="EMBL/GenBank/DDBJ databases">
        <authorList>
            <person name="Varghese N."/>
            <person name="Submissions S."/>
        </authorList>
    </citation>
    <scope>NUCLEOTIDE SEQUENCE [LARGE SCALE GENOMIC DNA]</scope>
    <source>
        <strain evidence="2">DSM 25055</strain>
    </source>
</reference>
<name>A0A1H9RRI9_9EURY</name>
<organism evidence="1 2">
    <name type="scientific">Natrinema salaciae</name>
    <dbReference type="NCBI Taxonomy" id="1186196"/>
    <lineage>
        <taxon>Archaea</taxon>
        <taxon>Methanobacteriati</taxon>
        <taxon>Methanobacteriota</taxon>
        <taxon>Stenosarchaea group</taxon>
        <taxon>Halobacteria</taxon>
        <taxon>Halobacteriales</taxon>
        <taxon>Natrialbaceae</taxon>
        <taxon>Natrinema</taxon>
    </lineage>
</organism>
<gene>
    <name evidence="1" type="ORF">SAMN04489841_4512</name>
</gene>
<dbReference type="Proteomes" id="UP000199114">
    <property type="component" value="Unassembled WGS sequence"/>
</dbReference>
<dbReference type="STRING" id="1186196.SAMN04489841_4512"/>
<dbReference type="EMBL" id="FOFD01000007">
    <property type="protein sequence ID" value="SER75326.1"/>
    <property type="molecule type" value="Genomic_DNA"/>
</dbReference>
<protein>
    <submittedName>
        <fullName evidence="1">Uncharacterized protein</fullName>
    </submittedName>
</protein>
<proteinExistence type="predicted"/>
<keyword evidence="2" id="KW-1185">Reference proteome</keyword>
<sequence>MNPKTLYLHWDDAVQDLNGRLYESIAKANDERYRLLESELWDEVRDAQQRRNSYLAACIVLRNRGGEA</sequence>
<dbReference type="RefSeq" id="WP_090622105.1">
    <property type="nucleotide sequence ID" value="NZ_FOFD01000007.1"/>
</dbReference>
<dbReference type="AlphaFoldDB" id="A0A1H9RRI9"/>
<evidence type="ECO:0000313" key="1">
    <source>
        <dbReference type="EMBL" id="SER75326.1"/>
    </source>
</evidence>
<evidence type="ECO:0000313" key="2">
    <source>
        <dbReference type="Proteomes" id="UP000199114"/>
    </source>
</evidence>
<accession>A0A1H9RRI9</accession>